<dbReference type="GO" id="GO:0005506">
    <property type="term" value="F:iron ion binding"/>
    <property type="evidence" value="ECO:0007669"/>
    <property type="project" value="InterPro"/>
</dbReference>
<dbReference type="InterPro" id="IPR050182">
    <property type="entry name" value="Cytochrome_P450_fam2"/>
</dbReference>
<dbReference type="InterPro" id="IPR001128">
    <property type="entry name" value="Cyt_P450"/>
</dbReference>
<dbReference type="Proteomes" id="UP000016666">
    <property type="component" value="Chromosome 9"/>
</dbReference>
<keyword evidence="6" id="KW-1185">Reference proteome</keyword>
<dbReference type="Ensembl" id="ENSAPLT00000023431.1">
    <property type="protein sequence ID" value="ENSAPLP00000024142.1"/>
    <property type="gene ID" value="ENSAPLG00000002401.2"/>
</dbReference>
<reference evidence="5" key="2">
    <citation type="submission" date="2025-08" db="UniProtKB">
        <authorList>
            <consortium name="Ensembl"/>
        </authorList>
    </citation>
    <scope>IDENTIFICATION</scope>
</reference>
<reference evidence="5 6" key="1">
    <citation type="submission" date="2017-10" db="EMBL/GenBank/DDBJ databases">
        <title>A new Pekin duck reference genome.</title>
        <authorList>
            <person name="Hou Z.-C."/>
            <person name="Zhou Z.-K."/>
            <person name="Zhu F."/>
            <person name="Hou S.-S."/>
        </authorList>
    </citation>
    <scope>NUCLEOTIDE SEQUENCE [LARGE SCALE GENOMIC DNA]</scope>
</reference>
<dbReference type="InterPro" id="IPR036396">
    <property type="entry name" value="Cyt_P450_sf"/>
</dbReference>
<accession>A0A493TE20</accession>
<dbReference type="GO" id="GO:0020037">
    <property type="term" value="F:heme binding"/>
    <property type="evidence" value="ECO:0007669"/>
    <property type="project" value="InterPro"/>
</dbReference>
<dbReference type="GeneTree" id="ENSGT00940000163497"/>
<proteinExistence type="inferred from homology"/>
<dbReference type="PANTHER" id="PTHR24300:SF368">
    <property type="entry name" value="CYTOCHROME P450, FAMILY 2, SUBFAMILY AB, POLYPEPTIDE 1"/>
    <property type="match status" value="1"/>
</dbReference>
<evidence type="ECO:0008006" key="7">
    <source>
        <dbReference type="Google" id="ProtNLM"/>
    </source>
</evidence>
<dbReference type="GO" id="GO:0006082">
    <property type="term" value="P:organic acid metabolic process"/>
    <property type="evidence" value="ECO:0007669"/>
    <property type="project" value="TreeGrafter"/>
</dbReference>
<dbReference type="GO" id="GO:0016712">
    <property type="term" value="F:oxidoreductase activity, acting on paired donors, with incorporation or reduction of molecular oxygen, reduced flavin or flavoprotein as one donor, and incorporation of one atom of oxygen"/>
    <property type="evidence" value="ECO:0007669"/>
    <property type="project" value="TreeGrafter"/>
</dbReference>
<evidence type="ECO:0000313" key="6">
    <source>
        <dbReference type="Proteomes" id="UP000016666"/>
    </source>
</evidence>
<dbReference type="InterPro" id="IPR002401">
    <property type="entry name" value="Cyt_P450_E_grp-I"/>
</dbReference>
<evidence type="ECO:0000256" key="3">
    <source>
        <dbReference type="ARBA" id="ARBA00022723"/>
    </source>
</evidence>
<name>A0A493TE20_ANAPP</name>
<evidence type="ECO:0000313" key="5">
    <source>
        <dbReference type="Ensembl" id="ENSAPLP00000024142.1"/>
    </source>
</evidence>
<comment type="cofactor">
    <cofactor evidence="1">
        <name>heme</name>
        <dbReference type="ChEBI" id="CHEBI:30413"/>
    </cofactor>
</comment>
<keyword evidence="3" id="KW-0479">Metal-binding</keyword>
<dbReference type="PRINTS" id="PR00385">
    <property type="entry name" value="P450"/>
</dbReference>
<keyword evidence="4" id="KW-0408">Iron</keyword>
<dbReference type="GO" id="GO:0006805">
    <property type="term" value="P:xenobiotic metabolic process"/>
    <property type="evidence" value="ECO:0007669"/>
    <property type="project" value="TreeGrafter"/>
</dbReference>
<dbReference type="SUPFAM" id="SSF48264">
    <property type="entry name" value="Cytochrome P450"/>
    <property type="match status" value="1"/>
</dbReference>
<dbReference type="AlphaFoldDB" id="A0A493TE20"/>
<dbReference type="PANTHER" id="PTHR24300">
    <property type="entry name" value="CYTOCHROME P450 508A4-RELATED"/>
    <property type="match status" value="1"/>
</dbReference>
<dbReference type="PRINTS" id="PR00463">
    <property type="entry name" value="EP450I"/>
</dbReference>
<reference evidence="5" key="3">
    <citation type="submission" date="2025-09" db="UniProtKB">
        <authorList>
            <consortium name="Ensembl"/>
        </authorList>
    </citation>
    <scope>IDENTIFICATION</scope>
</reference>
<dbReference type="Gene3D" id="1.10.630.10">
    <property type="entry name" value="Cytochrome P450"/>
    <property type="match status" value="1"/>
</dbReference>
<evidence type="ECO:0000256" key="4">
    <source>
        <dbReference type="ARBA" id="ARBA00023004"/>
    </source>
</evidence>
<evidence type="ECO:0000256" key="2">
    <source>
        <dbReference type="ARBA" id="ARBA00010617"/>
    </source>
</evidence>
<dbReference type="FunFam" id="1.10.630.10:FF:000176">
    <property type="entry name" value="Uncharacterized protein"/>
    <property type="match status" value="1"/>
</dbReference>
<protein>
    <recommendedName>
        <fullName evidence="7">Cytochrome P450 family 2 subfamily J member 2</fullName>
    </recommendedName>
</protein>
<comment type="similarity">
    <text evidence="2">Belongs to the cytochrome P450 family.</text>
</comment>
<dbReference type="GO" id="GO:0005737">
    <property type="term" value="C:cytoplasm"/>
    <property type="evidence" value="ECO:0007669"/>
    <property type="project" value="TreeGrafter"/>
</dbReference>
<sequence length="364" mass="41871">MGQTPVVILNGYKAVKEGIITHSEETSGRPLTPFYRDMMGIFLTSGHTWKQQRRFGMTVIRSLGLGKNNLERQIQTEAHHLLDIFANTKGKPFDPRTFIVHAIANIICAVVFGHRFSSEDESFSKLIKLTFLPFGLKSQMYDAFPWLMHHFPGPHQEVFAFNDFMHNLVSLKISTSQSPCEYILQTKDDPTSTFNKDNMVQTVVDLLLGGTETTSTTLLWALLYMVKYPEIQERVQREIEAALEPSHLISYEDRKKLPYTNAVIHETLRYSNITSVGVPRQCMRNTTLMGFHIKKGTLLLPNLHSVVYDAEHWETPWKFNPNHFLDLDGNFVNKEAFLPFSLVPLEKQWGNEYLLFIPFKTSNK</sequence>
<dbReference type="Pfam" id="PF00067">
    <property type="entry name" value="p450"/>
    <property type="match status" value="1"/>
</dbReference>
<organism evidence="5 6">
    <name type="scientific">Anas platyrhynchos platyrhynchos</name>
    <name type="common">Northern mallard</name>
    <dbReference type="NCBI Taxonomy" id="8840"/>
    <lineage>
        <taxon>Eukaryota</taxon>
        <taxon>Metazoa</taxon>
        <taxon>Chordata</taxon>
        <taxon>Craniata</taxon>
        <taxon>Vertebrata</taxon>
        <taxon>Euteleostomi</taxon>
        <taxon>Archelosauria</taxon>
        <taxon>Archosauria</taxon>
        <taxon>Dinosauria</taxon>
        <taxon>Saurischia</taxon>
        <taxon>Theropoda</taxon>
        <taxon>Coelurosauria</taxon>
        <taxon>Aves</taxon>
        <taxon>Neognathae</taxon>
        <taxon>Galloanserae</taxon>
        <taxon>Anseriformes</taxon>
        <taxon>Anatidae</taxon>
        <taxon>Anatinae</taxon>
        <taxon>Anas</taxon>
    </lineage>
</organism>
<evidence type="ECO:0000256" key="1">
    <source>
        <dbReference type="ARBA" id="ARBA00001971"/>
    </source>
</evidence>